<evidence type="ECO:0000256" key="1">
    <source>
        <dbReference type="SAM" id="MobiDB-lite"/>
    </source>
</evidence>
<proteinExistence type="predicted"/>
<feature type="region of interest" description="Disordered" evidence="1">
    <location>
        <begin position="1"/>
        <end position="22"/>
    </location>
</feature>
<protein>
    <submittedName>
        <fullName evidence="2">RimJ/RimL family protein N-acetyltransferase</fullName>
    </submittedName>
</protein>
<evidence type="ECO:0000313" key="3">
    <source>
        <dbReference type="Proteomes" id="UP000542776"/>
    </source>
</evidence>
<keyword evidence="2" id="KW-0808">Transferase</keyword>
<dbReference type="AlphaFoldDB" id="A0A7W6EHC9"/>
<keyword evidence="3" id="KW-1185">Reference proteome</keyword>
<evidence type="ECO:0000313" key="2">
    <source>
        <dbReference type="EMBL" id="MBB3998488.1"/>
    </source>
</evidence>
<dbReference type="Proteomes" id="UP000542776">
    <property type="component" value="Unassembled WGS sequence"/>
</dbReference>
<organism evidence="2 3">
    <name type="scientific">Aureimonas pseudogalii</name>
    <dbReference type="NCBI Taxonomy" id="1744844"/>
    <lineage>
        <taxon>Bacteria</taxon>
        <taxon>Pseudomonadati</taxon>
        <taxon>Pseudomonadota</taxon>
        <taxon>Alphaproteobacteria</taxon>
        <taxon>Hyphomicrobiales</taxon>
        <taxon>Aurantimonadaceae</taxon>
        <taxon>Aureimonas</taxon>
    </lineage>
</organism>
<gene>
    <name evidence="2" type="ORF">GGR04_002329</name>
</gene>
<dbReference type="GO" id="GO:0016740">
    <property type="term" value="F:transferase activity"/>
    <property type="evidence" value="ECO:0007669"/>
    <property type="project" value="UniProtKB-KW"/>
</dbReference>
<name>A0A7W6EHC9_9HYPH</name>
<dbReference type="EMBL" id="JACIEK010000005">
    <property type="protein sequence ID" value="MBB3998488.1"/>
    <property type="molecule type" value="Genomic_DNA"/>
</dbReference>
<reference evidence="2 3" key="1">
    <citation type="submission" date="2020-08" db="EMBL/GenBank/DDBJ databases">
        <title>Genomic Encyclopedia of Type Strains, Phase IV (KMG-IV): sequencing the most valuable type-strain genomes for metagenomic binning, comparative biology and taxonomic classification.</title>
        <authorList>
            <person name="Goeker M."/>
        </authorList>
    </citation>
    <scope>NUCLEOTIDE SEQUENCE [LARGE SCALE GENOMIC DNA]</scope>
    <source>
        <strain evidence="2 3">DSM 102238</strain>
    </source>
</reference>
<accession>A0A7W6EHC9</accession>
<sequence length="43" mass="4970">MRRIGMRLAGRFDHPSVDPQTHPHLVRHTLTRITAEEWHAANG</sequence>
<comment type="caution">
    <text evidence="2">The sequence shown here is derived from an EMBL/GenBank/DDBJ whole genome shotgun (WGS) entry which is preliminary data.</text>
</comment>